<evidence type="ECO:0000313" key="12">
    <source>
        <dbReference type="EMBL" id="KAL1524663.1"/>
    </source>
</evidence>
<feature type="transmembrane region" description="Helical" evidence="10">
    <location>
        <begin position="136"/>
        <end position="153"/>
    </location>
</feature>
<dbReference type="CDD" id="cd00400">
    <property type="entry name" value="Voltage_gated_ClC"/>
    <property type="match status" value="1"/>
</dbReference>
<proteinExistence type="predicted"/>
<dbReference type="Pfam" id="PF00654">
    <property type="entry name" value="Voltage_CLC"/>
    <property type="match status" value="2"/>
</dbReference>
<evidence type="ECO:0000256" key="10">
    <source>
        <dbReference type="SAM" id="Phobius"/>
    </source>
</evidence>
<evidence type="ECO:0000256" key="5">
    <source>
        <dbReference type="ARBA" id="ARBA00023065"/>
    </source>
</evidence>
<feature type="transmembrane region" description="Helical" evidence="10">
    <location>
        <begin position="87"/>
        <end position="116"/>
    </location>
</feature>
<keyword evidence="13" id="KW-1185">Reference proteome</keyword>
<keyword evidence="4 10" id="KW-1133">Transmembrane helix</keyword>
<evidence type="ECO:0000256" key="9">
    <source>
        <dbReference type="ARBA" id="ARBA00023303"/>
    </source>
</evidence>
<evidence type="ECO:0000256" key="2">
    <source>
        <dbReference type="ARBA" id="ARBA00022448"/>
    </source>
</evidence>
<evidence type="ECO:0000256" key="8">
    <source>
        <dbReference type="ARBA" id="ARBA00023214"/>
    </source>
</evidence>
<evidence type="ECO:0000256" key="1">
    <source>
        <dbReference type="ARBA" id="ARBA00004141"/>
    </source>
</evidence>
<dbReference type="GO" id="GO:0034707">
    <property type="term" value="C:chloride channel complex"/>
    <property type="evidence" value="ECO:0007669"/>
    <property type="project" value="UniProtKB-KW"/>
</dbReference>
<dbReference type="InterPro" id="IPR014743">
    <property type="entry name" value="Cl-channel_core"/>
</dbReference>
<sequence>MPPRPLRHQRLLLLLLIDLTTSYYAPVAPRSPLARGIRGSMLPRTASQAVLRQQAAELELASEIMPLTPATRDKESDQSSLSSRARFIAASIAVGALTGVTVSLFKLSIVTIAKMLYGTDMTSGWTGTDLRHGCQALFLPAVGGLAVAAIRLLRPRRYLGPGLACHVSEVELAIPPSGSCFATRGAAAAVTLGSGNSLGPEGPSVELGCGVSRLVGAAAGRGGWCGAAHFQRRQRQLLAAGAAAGVAAGFNTPLAGVFFALEVVAQAVRAAVDRTQGAMEAEGDCPTIEARRDSAELDVKSRTSISGIVLSAIISALVAQEILGVGHSLPSGGWPMRFRLMELPLYVGLGAISGLAALLFKRATAFVRGLFAEADAEYDTRGGALRGIPPSLRPAVGGLFCGLVGLAFPQVHFFGYAALDTIVTAPPLDATPLHASLGSPLMRGIGDGLALGGTLLPGAGLLLAKLATTSAGVASGLVGGTFAPSLLLGASVGVVYQQMLAATLKLVATVMPAMAGVGSVANVPAFGMVGGAAFLASTFHAPLTSALLLFELTHGYELVLPLLCAAGTGPLVFDGVERRLDEWYAERTSQKASSDCDVDNEIVCTADYD</sequence>
<feature type="transmembrane region" description="Helical" evidence="10">
    <location>
        <begin position="449"/>
        <end position="467"/>
    </location>
</feature>
<dbReference type="InterPro" id="IPR001807">
    <property type="entry name" value="ClC"/>
</dbReference>
<evidence type="ECO:0000256" key="6">
    <source>
        <dbReference type="ARBA" id="ARBA00023136"/>
    </source>
</evidence>
<dbReference type="Gene3D" id="1.10.3080.10">
    <property type="entry name" value="Clc chloride channel"/>
    <property type="match status" value="1"/>
</dbReference>
<evidence type="ECO:0000256" key="11">
    <source>
        <dbReference type="SAM" id="SignalP"/>
    </source>
</evidence>
<dbReference type="PANTHER" id="PTHR43427">
    <property type="entry name" value="CHLORIDE CHANNEL PROTEIN CLC-E"/>
    <property type="match status" value="1"/>
</dbReference>
<dbReference type="PRINTS" id="PR00762">
    <property type="entry name" value="CLCHANNEL"/>
</dbReference>
<feature type="signal peptide" evidence="11">
    <location>
        <begin position="1"/>
        <end position="22"/>
    </location>
</feature>
<dbReference type="PANTHER" id="PTHR43427:SF6">
    <property type="entry name" value="CHLORIDE CHANNEL PROTEIN CLC-E"/>
    <property type="match status" value="1"/>
</dbReference>
<keyword evidence="9" id="KW-0407">Ion channel</keyword>
<evidence type="ECO:0008006" key="14">
    <source>
        <dbReference type="Google" id="ProtNLM"/>
    </source>
</evidence>
<comment type="caution">
    <text evidence="12">The sequence shown here is derived from an EMBL/GenBank/DDBJ whole genome shotgun (WGS) entry which is preliminary data.</text>
</comment>
<keyword evidence="6 10" id="KW-0472">Membrane</keyword>
<keyword evidence="5" id="KW-0406">Ion transport</keyword>
<evidence type="ECO:0000256" key="7">
    <source>
        <dbReference type="ARBA" id="ARBA00023173"/>
    </source>
</evidence>
<keyword evidence="3 10" id="KW-0812">Transmembrane</keyword>
<dbReference type="AlphaFoldDB" id="A0AB34JUS9"/>
<dbReference type="EMBL" id="JBGBPQ010000005">
    <property type="protein sequence ID" value="KAL1524663.1"/>
    <property type="molecule type" value="Genomic_DNA"/>
</dbReference>
<dbReference type="Proteomes" id="UP001515480">
    <property type="component" value="Unassembled WGS sequence"/>
</dbReference>
<comment type="subcellular location">
    <subcellularLocation>
        <location evidence="1">Membrane</location>
        <topology evidence="1">Multi-pass membrane protein</topology>
    </subcellularLocation>
</comment>
<evidence type="ECO:0000313" key="13">
    <source>
        <dbReference type="Proteomes" id="UP001515480"/>
    </source>
</evidence>
<dbReference type="GO" id="GO:0005254">
    <property type="term" value="F:chloride channel activity"/>
    <property type="evidence" value="ECO:0007669"/>
    <property type="project" value="UniProtKB-KW"/>
</dbReference>
<keyword evidence="8" id="KW-0868">Chloride</keyword>
<feature type="transmembrane region" description="Helical" evidence="10">
    <location>
        <begin position="508"/>
        <end position="535"/>
    </location>
</feature>
<dbReference type="SUPFAM" id="SSF81340">
    <property type="entry name" value="Clc chloride channel"/>
    <property type="match status" value="2"/>
</dbReference>
<reference evidence="12 13" key="1">
    <citation type="journal article" date="2024" name="Science">
        <title>Giant polyketide synthase enzymes in the biosynthesis of giant marine polyether toxins.</title>
        <authorList>
            <person name="Fallon T.R."/>
            <person name="Shende V.V."/>
            <person name="Wierzbicki I.H."/>
            <person name="Pendleton A.L."/>
            <person name="Watervoot N.F."/>
            <person name="Auber R.P."/>
            <person name="Gonzalez D.J."/>
            <person name="Wisecaver J.H."/>
            <person name="Moore B.S."/>
        </authorList>
    </citation>
    <scope>NUCLEOTIDE SEQUENCE [LARGE SCALE GENOMIC DNA]</scope>
    <source>
        <strain evidence="12 13">12B1</strain>
    </source>
</reference>
<name>A0AB34JUS9_PRYPA</name>
<protein>
    <recommendedName>
        <fullName evidence="14">Chloride channel protein</fullName>
    </recommendedName>
</protein>
<feature type="transmembrane region" description="Helical" evidence="10">
    <location>
        <begin position="473"/>
        <end position="496"/>
    </location>
</feature>
<keyword evidence="7" id="KW-0869">Chloride channel</keyword>
<dbReference type="InterPro" id="IPR050368">
    <property type="entry name" value="ClC-type_chloride_channel"/>
</dbReference>
<evidence type="ECO:0000256" key="4">
    <source>
        <dbReference type="ARBA" id="ARBA00022989"/>
    </source>
</evidence>
<feature type="chain" id="PRO_5044318960" description="Chloride channel protein" evidence="11">
    <location>
        <begin position="23"/>
        <end position="609"/>
    </location>
</feature>
<keyword evidence="11" id="KW-0732">Signal</keyword>
<keyword evidence="2" id="KW-0813">Transport</keyword>
<accession>A0AB34JUS9</accession>
<gene>
    <name evidence="12" type="ORF">AB1Y20_019549</name>
</gene>
<organism evidence="12 13">
    <name type="scientific">Prymnesium parvum</name>
    <name type="common">Toxic golden alga</name>
    <dbReference type="NCBI Taxonomy" id="97485"/>
    <lineage>
        <taxon>Eukaryota</taxon>
        <taxon>Haptista</taxon>
        <taxon>Haptophyta</taxon>
        <taxon>Prymnesiophyceae</taxon>
        <taxon>Prymnesiales</taxon>
        <taxon>Prymnesiaceae</taxon>
        <taxon>Prymnesium</taxon>
    </lineage>
</organism>
<feature type="transmembrane region" description="Helical" evidence="10">
    <location>
        <begin position="343"/>
        <end position="360"/>
    </location>
</feature>
<evidence type="ECO:0000256" key="3">
    <source>
        <dbReference type="ARBA" id="ARBA00022692"/>
    </source>
</evidence>